<proteinExistence type="inferred from homology"/>
<accession>A0ABQ9EC24</accession>
<comment type="function">
    <text evidence="3">PPIases accelerate the folding of proteins. It catalyzes the cis-trans isomerization of proline imidic peptide bonds in oligopeptides.</text>
</comment>
<dbReference type="PRINTS" id="PR00153">
    <property type="entry name" value="CSAPPISMRASE"/>
</dbReference>
<dbReference type="PANTHER" id="PTHR11071">
    <property type="entry name" value="PEPTIDYL-PROLYL CIS-TRANS ISOMERASE"/>
    <property type="match status" value="1"/>
</dbReference>
<evidence type="ECO:0000256" key="2">
    <source>
        <dbReference type="ARBA" id="ARBA00023235"/>
    </source>
</evidence>
<evidence type="ECO:0000259" key="4">
    <source>
        <dbReference type="PROSITE" id="PS50072"/>
    </source>
</evidence>
<evidence type="ECO:0000313" key="6">
    <source>
        <dbReference type="Proteomes" id="UP001217089"/>
    </source>
</evidence>
<dbReference type="PANTHER" id="PTHR11071:SF11">
    <property type="entry name" value="PEPTIDYL-PROLYL CIS-TRANS ISOMERASE C"/>
    <property type="match status" value="1"/>
</dbReference>
<dbReference type="Pfam" id="PF00160">
    <property type="entry name" value="Pro_isomerase"/>
    <property type="match status" value="1"/>
</dbReference>
<keyword evidence="6" id="KW-1185">Reference proteome</keyword>
<dbReference type="Proteomes" id="UP001217089">
    <property type="component" value="Unassembled WGS sequence"/>
</dbReference>
<dbReference type="EC" id="5.2.1.8" evidence="3"/>
<dbReference type="InterPro" id="IPR020892">
    <property type="entry name" value="Cyclophilin-type_PPIase_CS"/>
</dbReference>
<reference evidence="5 6" key="1">
    <citation type="submission" date="2022-12" db="EMBL/GenBank/DDBJ databases">
        <title>Chromosome-level genome of Tegillarca granosa.</title>
        <authorList>
            <person name="Kim J."/>
        </authorList>
    </citation>
    <scope>NUCLEOTIDE SEQUENCE [LARGE SCALE GENOMIC DNA]</scope>
    <source>
        <strain evidence="5">Teg-2019</strain>
        <tissue evidence="5">Adductor muscle</tissue>
    </source>
</reference>
<feature type="domain" description="PPIase cyclophilin-type" evidence="4">
    <location>
        <begin position="32"/>
        <end position="189"/>
    </location>
</feature>
<dbReference type="PROSITE" id="PS00170">
    <property type="entry name" value="CSA_PPIASE_1"/>
    <property type="match status" value="1"/>
</dbReference>
<comment type="caution">
    <text evidence="5">The sequence shown here is derived from an EMBL/GenBank/DDBJ whole genome shotgun (WGS) entry which is preliminary data.</text>
</comment>
<comment type="similarity">
    <text evidence="3">Belongs to the cyclophilin-type PPIase family.</text>
</comment>
<keyword evidence="2 3" id="KW-0413">Isomerase</keyword>
<keyword evidence="1 3" id="KW-0697">Rotamase</keyword>
<name>A0ABQ9EC24_TEGGR</name>
<evidence type="ECO:0000313" key="5">
    <source>
        <dbReference type="EMBL" id="KAJ8302884.1"/>
    </source>
</evidence>
<dbReference type="Gene3D" id="2.40.100.10">
    <property type="entry name" value="Cyclophilin-like"/>
    <property type="match status" value="1"/>
</dbReference>
<organism evidence="5 6">
    <name type="scientific">Tegillarca granosa</name>
    <name type="common">Malaysian cockle</name>
    <name type="synonym">Anadara granosa</name>
    <dbReference type="NCBI Taxonomy" id="220873"/>
    <lineage>
        <taxon>Eukaryota</taxon>
        <taxon>Metazoa</taxon>
        <taxon>Spiralia</taxon>
        <taxon>Lophotrochozoa</taxon>
        <taxon>Mollusca</taxon>
        <taxon>Bivalvia</taxon>
        <taxon>Autobranchia</taxon>
        <taxon>Pteriomorphia</taxon>
        <taxon>Arcoida</taxon>
        <taxon>Arcoidea</taxon>
        <taxon>Arcidae</taxon>
        <taxon>Tegillarca</taxon>
    </lineage>
</organism>
<feature type="signal peptide" evidence="3">
    <location>
        <begin position="1"/>
        <end position="21"/>
    </location>
</feature>
<dbReference type="PROSITE" id="PS50072">
    <property type="entry name" value="CSA_PPIASE_2"/>
    <property type="match status" value="1"/>
</dbReference>
<dbReference type="InterPro" id="IPR002130">
    <property type="entry name" value="Cyclophilin-type_PPIase_dom"/>
</dbReference>
<dbReference type="InterPro" id="IPR024936">
    <property type="entry name" value="Cyclophilin-type_PPIase"/>
</dbReference>
<protein>
    <recommendedName>
        <fullName evidence="3">Peptidyl-prolyl cis-trans isomerase</fullName>
        <shortName evidence="3">PPIase</shortName>
        <ecNumber evidence="3">5.2.1.8</ecNumber>
    </recommendedName>
</protein>
<dbReference type="SUPFAM" id="SSF50891">
    <property type="entry name" value="Cyclophilin-like"/>
    <property type="match status" value="1"/>
</dbReference>
<sequence length="204" mass="22257">MLNMLPKLLFCFIAILPLCKGNPDATVTKKVYFDINVDGKSAGRIVMGLFGNTVPKTVENFVQLATGEKGFGYKGSGFHRIIKDFMIQGGDFTKGDGTGGKSIYGETFPDENFKLNHYGTGWISMANAGPDTNGSQFFITTTTTTWLDGRHVVFGKVLEGMDVVRFIESQNTNAYDGPVVDIIISDCGVLEVDKPFTVELKSVD</sequence>
<gene>
    <name evidence="5" type="ORF">KUTeg_019280</name>
</gene>
<feature type="chain" id="PRO_5044997287" description="Peptidyl-prolyl cis-trans isomerase" evidence="3">
    <location>
        <begin position="22"/>
        <end position="204"/>
    </location>
</feature>
<evidence type="ECO:0000256" key="1">
    <source>
        <dbReference type="ARBA" id="ARBA00023110"/>
    </source>
</evidence>
<dbReference type="InterPro" id="IPR029000">
    <property type="entry name" value="Cyclophilin-like_dom_sf"/>
</dbReference>
<comment type="catalytic activity">
    <reaction evidence="3">
        <text>[protein]-peptidylproline (omega=180) = [protein]-peptidylproline (omega=0)</text>
        <dbReference type="Rhea" id="RHEA:16237"/>
        <dbReference type="Rhea" id="RHEA-COMP:10747"/>
        <dbReference type="Rhea" id="RHEA-COMP:10748"/>
        <dbReference type="ChEBI" id="CHEBI:83833"/>
        <dbReference type="ChEBI" id="CHEBI:83834"/>
        <dbReference type="EC" id="5.2.1.8"/>
    </reaction>
</comment>
<evidence type="ECO:0000256" key="3">
    <source>
        <dbReference type="RuleBase" id="RU363019"/>
    </source>
</evidence>
<dbReference type="PIRSF" id="PIRSF001467">
    <property type="entry name" value="Peptidylpro_ismrse"/>
    <property type="match status" value="1"/>
</dbReference>
<keyword evidence="3" id="KW-0732">Signal</keyword>
<dbReference type="EMBL" id="JARBDR010000917">
    <property type="protein sequence ID" value="KAJ8302884.1"/>
    <property type="molecule type" value="Genomic_DNA"/>
</dbReference>